<evidence type="ECO:0000313" key="2">
    <source>
        <dbReference type="Proteomes" id="UP000553766"/>
    </source>
</evidence>
<name>A0A840WP07_9RHOB</name>
<dbReference type="AlphaFoldDB" id="A0A840WP07"/>
<organism evidence="1 2">
    <name type="scientific">Rubricella aquisinus</name>
    <dbReference type="NCBI Taxonomy" id="2028108"/>
    <lineage>
        <taxon>Bacteria</taxon>
        <taxon>Pseudomonadati</taxon>
        <taxon>Pseudomonadota</taxon>
        <taxon>Alphaproteobacteria</taxon>
        <taxon>Rhodobacterales</taxon>
        <taxon>Paracoccaceae</taxon>
        <taxon>Rubricella</taxon>
    </lineage>
</organism>
<gene>
    <name evidence="1" type="ORF">FHS89_002831</name>
</gene>
<evidence type="ECO:0000313" key="1">
    <source>
        <dbReference type="EMBL" id="MBB5516789.1"/>
    </source>
</evidence>
<keyword evidence="2" id="KW-1185">Reference proteome</keyword>
<comment type="caution">
    <text evidence="1">The sequence shown here is derived from an EMBL/GenBank/DDBJ whole genome shotgun (WGS) entry which is preliminary data.</text>
</comment>
<reference evidence="1 2" key="1">
    <citation type="submission" date="2020-08" db="EMBL/GenBank/DDBJ databases">
        <title>Genomic Encyclopedia of Type Strains, Phase IV (KMG-IV): sequencing the most valuable type-strain genomes for metagenomic binning, comparative biology and taxonomic classification.</title>
        <authorList>
            <person name="Goeker M."/>
        </authorList>
    </citation>
    <scope>NUCLEOTIDE SEQUENCE [LARGE SCALE GENOMIC DNA]</scope>
    <source>
        <strain evidence="1 2">DSM 103377</strain>
    </source>
</reference>
<accession>A0A840WP07</accession>
<protein>
    <recommendedName>
        <fullName evidence="3">Lipoprotein</fullName>
    </recommendedName>
</protein>
<proteinExistence type="predicted"/>
<dbReference type="EMBL" id="JACIJS010000009">
    <property type="protein sequence ID" value="MBB5516789.1"/>
    <property type="molecule type" value="Genomic_DNA"/>
</dbReference>
<evidence type="ECO:0008006" key="3">
    <source>
        <dbReference type="Google" id="ProtNLM"/>
    </source>
</evidence>
<dbReference type="PROSITE" id="PS51257">
    <property type="entry name" value="PROKAR_LIPOPROTEIN"/>
    <property type="match status" value="1"/>
</dbReference>
<sequence length="165" mass="17658">MRSFYLPLALTVTLTSCSPSDMGIADNDCDTTRDGEWCVPVFACVGNEGRSMVGRTYGRITGTVSGATDYGHPCTGTWASNPDRRSGGVSMSCADGQSLEATFRIMEQSSGSSIALGYTASGDRFIAWSGEYVRSLGISGNYLEFYDTLRRGDVNCSIAMDAGRF</sequence>
<dbReference type="Proteomes" id="UP000553766">
    <property type="component" value="Unassembled WGS sequence"/>
</dbReference>